<evidence type="ECO:0000313" key="3">
    <source>
        <dbReference type="Proteomes" id="UP001057561"/>
    </source>
</evidence>
<sequence>MKTTSARKQAQINKVNKKHPPQPKPWGDIRFHYQKLQKIYETGEGSHKYTEAVRENFFEKMVTLNMVSNRSDLFKYKSLGFHKLKKGKLKGKYAVWLTGNWRLILAIEEDELSEYLLIIEIIDYHH</sequence>
<accession>A0ABY5LXU8</accession>
<dbReference type="Proteomes" id="UP001057561">
    <property type="component" value="Chromosome"/>
</dbReference>
<dbReference type="InterPro" id="IPR035093">
    <property type="entry name" value="RelE/ParE_toxin_dom_sf"/>
</dbReference>
<dbReference type="Gene3D" id="3.30.2310.20">
    <property type="entry name" value="RelE-like"/>
    <property type="match status" value="1"/>
</dbReference>
<evidence type="ECO:0000313" key="2">
    <source>
        <dbReference type="EMBL" id="UUO16838.1"/>
    </source>
</evidence>
<name>A0ABY5LXU8_9CYAN</name>
<feature type="compositionally biased region" description="Polar residues" evidence="1">
    <location>
        <begin position="1"/>
        <end position="14"/>
    </location>
</feature>
<gene>
    <name evidence="2" type="ORF">NG743_07405</name>
</gene>
<dbReference type="EMBL" id="CP099464">
    <property type="protein sequence ID" value="UUO16838.1"/>
    <property type="molecule type" value="Genomic_DNA"/>
</dbReference>
<dbReference type="RefSeq" id="WP_257121784.1">
    <property type="nucleotide sequence ID" value="NZ_CP099464.1"/>
</dbReference>
<dbReference type="Pfam" id="PF05015">
    <property type="entry name" value="HigB-like_toxin"/>
    <property type="match status" value="1"/>
</dbReference>
<dbReference type="InterPro" id="IPR007711">
    <property type="entry name" value="HigB-1"/>
</dbReference>
<reference evidence="2" key="1">
    <citation type="submission" date="2022-06" db="EMBL/GenBank/DDBJ databases">
        <title>Nostosin G and Spiroidesin B from the Cyanobacterium Dolichospermum sp. NIES-1697.</title>
        <authorList>
            <person name="Phan C.-S."/>
            <person name="Mehjabin J.J."/>
            <person name="Anas A.R.J."/>
            <person name="Hayasaka M."/>
            <person name="Onoki R."/>
            <person name="Wang J."/>
            <person name="Umezawa T."/>
            <person name="Washio K."/>
            <person name="Morikawa M."/>
            <person name="Okino T."/>
        </authorList>
    </citation>
    <scope>NUCLEOTIDE SEQUENCE</scope>
    <source>
        <strain evidence="2">NIES-1697</strain>
    </source>
</reference>
<proteinExistence type="predicted"/>
<dbReference type="SUPFAM" id="SSF143011">
    <property type="entry name" value="RelE-like"/>
    <property type="match status" value="1"/>
</dbReference>
<protein>
    <submittedName>
        <fullName evidence="2">Type II toxin-antitoxin system RelE/ParE family toxin</fullName>
    </submittedName>
</protein>
<evidence type="ECO:0000256" key="1">
    <source>
        <dbReference type="SAM" id="MobiDB-lite"/>
    </source>
</evidence>
<organism evidence="2 3">
    <name type="scientific">Dolichospermum heterosporum TAC447</name>
    <dbReference type="NCBI Taxonomy" id="747523"/>
    <lineage>
        <taxon>Bacteria</taxon>
        <taxon>Bacillati</taxon>
        <taxon>Cyanobacteriota</taxon>
        <taxon>Cyanophyceae</taxon>
        <taxon>Nostocales</taxon>
        <taxon>Aphanizomenonaceae</taxon>
        <taxon>Dolichospermum</taxon>
        <taxon>Dolichospermum heterosporum</taxon>
    </lineage>
</organism>
<keyword evidence="3" id="KW-1185">Reference proteome</keyword>
<feature type="region of interest" description="Disordered" evidence="1">
    <location>
        <begin position="1"/>
        <end position="26"/>
    </location>
</feature>